<gene>
    <name evidence="1" type="ORF">U729_3173</name>
</gene>
<dbReference type="Proteomes" id="UP000030635">
    <property type="component" value="Plasmid pCBJ"/>
</dbReference>
<dbReference type="HOGENOM" id="CLU_2179198_0_0_9"/>
<geneLocation type="plasmid" evidence="1 2">
    <name>pCBJ</name>
</geneLocation>
<dbReference type="AlphaFoldDB" id="A0A0A7G315"/>
<dbReference type="RefSeq" id="WP_040113693.1">
    <property type="nucleotide sequence ID" value="NZ_CP006906.1"/>
</dbReference>
<organism evidence="1 2">
    <name type="scientific">Clostridium baratii str. Sullivan</name>
    <dbReference type="NCBI Taxonomy" id="1415775"/>
    <lineage>
        <taxon>Bacteria</taxon>
        <taxon>Bacillati</taxon>
        <taxon>Bacillota</taxon>
        <taxon>Clostridia</taxon>
        <taxon>Eubacteriales</taxon>
        <taxon>Clostridiaceae</taxon>
        <taxon>Clostridium</taxon>
    </lineage>
</organism>
<keyword evidence="2" id="KW-1185">Reference proteome</keyword>
<accession>A0A0A7G315</accession>
<protein>
    <submittedName>
        <fullName evidence="1">Uncharacterized protein</fullName>
    </submittedName>
</protein>
<dbReference type="KEGG" id="cbv:U729_3173"/>
<reference evidence="1 2" key="1">
    <citation type="journal article" date="2015" name="Infect. Genet. Evol.">
        <title>Genomic sequences of six botulinum neurotoxin-producing strains representing three clostridial species illustrate the mobility and diversity of botulinum neurotoxin genes.</title>
        <authorList>
            <person name="Smith T.J."/>
            <person name="Hill K.K."/>
            <person name="Xie G."/>
            <person name="Foley B.T."/>
            <person name="Williamson C.H."/>
            <person name="Foster J.T."/>
            <person name="Johnson S.L."/>
            <person name="Chertkov O."/>
            <person name="Teshima H."/>
            <person name="Gibbons H.S."/>
            <person name="Johnsky L.A."/>
            <person name="Karavis M.A."/>
            <person name="Smith L.A."/>
        </authorList>
    </citation>
    <scope>NUCLEOTIDE SEQUENCE [LARGE SCALE GENOMIC DNA]</scope>
    <source>
        <strain evidence="1">Sullivan</strain>
        <plasmid evidence="2">Plasmid pCBJ</plasmid>
    </source>
</reference>
<dbReference type="EMBL" id="CP006906">
    <property type="protein sequence ID" value="AIY85371.1"/>
    <property type="molecule type" value="Genomic_DNA"/>
</dbReference>
<keyword evidence="1" id="KW-0614">Plasmid</keyword>
<name>A0A0A7G315_9CLOT</name>
<proteinExistence type="predicted"/>
<evidence type="ECO:0000313" key="1">
    <source>
        <dbReference type="EMBL" id="AIY85371.1"/>
    </source>
</evidence>
<evidence type="ECO:0000313" key="2">
    <source>
        <dbReference type="Proteomes" id="UP000030635"/>
    </source>
</evidence>
<sequence length="109" mass="12633">MAYKLFDIDRAAEELNISKKKLNQYVADYNKTDYGDLEVVSKYVSGNEFLNVCSECPIGIKSKELAEDCNINYILEYKLSKSTKKYVIDKMLDEIRDKIIFDIIGDEKL</sequence>